<evidence type="ECO:0000259" key="2">
    <source>
        <dbReference type="PROSITE" id="PS51820"/>
    </source>
</evidence>
<dbReference type="EMBL" id="MORL01000007">
    <property type="protein sequence ID" value="OIN58257.1"/>
    <property type="molecule type" value="Genomic_DNA"/>
</dbReference>
<keyword evidence="4" id="KW-1185">Reference proteome</keyword>
<comment type="caution">
    <text evidence="3">The sequence shown here is derived from an EMBL/GenBank/DDBJ whole genome shotgun (WGS) entry which is preliminary data.</text>
</comment>
<dbReference type="OrthoDB" id="938897at2"/>
<dbReference type="Pfam" id="PF07691">
    <property type="entry name" value="PA14"/>
    <property type="match status" value="1"/>
</dbReference>
<dbReference type="Pfam" id="PF06439">
    <property type="entry name" value="3keto-disac_hyd"/>
    <property type="match status" value="1"/>
</dbReference>
<name>A0A1S2VHM5_9BACT</name>
<dbReference type="InterPro" id="IPR011658">
    <property type="entry name" value="PA14_dom"/>
</dbReference>
<proteinExistence type="predicted"/>
<dbReference type="Proteomes" id="UP000181790">
    <property type="component" value="Unassembled WGS sequence"/>
</dbReference>
<accession>A0A1S2VHM5</accession>
<organism evidence="3 4">
    <name type="scientific">Arsenicibacter rosenii</name>
    <dbReference type="NCBI Taxonomy" id="1750698"/>
    <lineage>
        <taxon>Bacteria</taxon>
        <taxon>Pseudomonadati</taxon>
        <taxon>Bacteroidota</taxon>
        <taxon>Cytophagia</taxon>
        <taxon>Cytophagales</taxon>
        <taxon>Spirosomataceae</taxon>
        <taxon>Arsenicibacter</taxon>
    </lineage>
</organism>
<dbReference type="Gene3D" id="2.60.120.560">
    <property type="entry name" value="Exo-inulinase, domain 1"/>
    <property type="match status" value="1"/>
</dbReference>
<protein>
    <recommendedName>
        <fullName evidence="2">PA14 domain-containing protein</fullName>
    </recommendedName>
</protein>
<dbReference type="AlphaFoldDB" id="A0A1S2VHM5"/>
<dbReference type="Gene3D" id="2.60.120.380">
    <property type="match status" value="1"/>
</dbReference>
<gene>
    <name evidence="3" type="ORF">BLX24_14730</name>
</gene>
<dbReference type="InterPro" id="IPR010496">
    <property type="entry name" value="AL/BT2_dom"/>
</dbReference>
<dbReference type="PROSITE" id="PS51820">
    <property type="entry name" value="PA14"/>
    <property type="match status" value="1"/>
</dbReference>
<evidence type="ECO:0000256" key="1">
    <source>
        <dbReference type="SAM" id="SignalP"/>
    </source>
</evidence>
<sequence>MLTKPSQVLTRSVATGCWLLSLGLFSPAMAQNGQPNTVSLNDLSAFRNPGGGNVGKNWQIASDVTADFAKTNVLTSKSGSGVLVNLPTDRDKANLLSALEHGDIDMELEYMMAKGSNSGIYLQGRYEIQLIDSWGQKTAKIGDNGSIYQRWDESRPEGQKGYEGHAARQNATKAPGLWQRMRISFQAPRFDKSGKKIENAKILRIDLNGVTIHENVELTGPTRGPLKNDEVAIGPLLIQGDHGPVAFRNIRYIVYNKPRPELTGLTYAVYAGQYDKENALGQAAPEAKGTAPKLTANVTVSPNNFLVRYSGLLNIKEAGEYAFNLAGAGGFTSMKINNQTVFPWANSNRRSSASVSLPAGELPVEIIYSKVQGRATPSIGLSLQGSGLREFFIGDNLAEGGFNDNGPILIHAPNNTILRSFMDVPNENGMGRRMRVTHGISVGSPKQIHYTYDLDNGFLVQVWRGQFLDATPMWNSRGDGSSRPTGMVQRLGLPQLMLNKLSSPQAAWVTDTTGTGFKTEGYSLDESDRPTFLYTIYGSGVQDVIRVLDNGSGVQRDITISNPAANLYARLADGATIEATGDGSYLIDGKSYYIKTAGNVKPVIRPAGNRQELIVPVSSGKLSYSILF</sequence>
<dbReference type="GO" id="GO:0016787">
    <property type="term" value="F:hydrolase activity"/>
    <property type="evidence" value="ECO:0007669"/>
    <property type="project" value="InterPro"/>
</dbReference>
<evidence type="ECO:0000313" key="3">
    <source>
        <dbReference type="EMBL" id="OIN58257.1"/>
    </source>
</evidence>
<dbReference type="SUPFAM" id="SSF56988">
    <property type="entry name" value="Anthrax protective antigen"/>
    <property type="match status" value="1"/>
</dbReference>
<dbReference type="InterPro" id="IPR037524">
    <property type="entry name" value="PA14/GLEYA"/>
</dbReference>
<evidence type="ECO:0000313" key="4">
    <source>
        <dbReference type="Proteomes" id="UP000181790"/>
    </source>
</evidence>
<keyword evidence="1" id="KW-0732">Signal</keyword>
<feature type="domain" description="PA14" evidence="2">
    <location>
        <begin position="260"/>
        <end position="396"/>
    </location>
</feature>
<feature type="signal peptide" evidence="1">
    <location>
        <begin position="1"/>
        <end position="30"/>
    </location>
</feature>
<feature type="chain" id="PRO_5010171463" description="PA14 domain-containing protein" evidence="1">
    <location>
        <begin position="31"/>
        <end position="628"/>
    </location>
</feature>
<reference evidence="3 4" key="1">
    <citation type="submission" date="2016-10" db="EMBL/GenBank/DDBJ databases">
        <title>Arsenicibacter rosenii gen. nov., sp. nov., an efficient arsenic-methylating bacterium isolated from an arsenic-contaminated paddy soil.</title>
        <authorList>
            <person name="Huang K."/>
        </authorList>
    </citation>
    <scope>NUCLEOTIDE SEQUENCE [LARGE SCALE GENOMIC DNA]</scope>
    <source>
        <strain evidence="3 4">SM-1</strain>
    </source>
</reference>